<dbReference type="InterPro" id="IPR036236">
    <property type="entry name" value="Znf_C2H2_sf"/>
</dbReference>
<evidence type="ECO:0000256" key="1">
    <source>
        <dbReference type="SAM" id="MobiDB-lite"/>
    </source>
</evidence>
<dbReference type="AlphaFoldDB" id="A0A699ZSE3"/>
<feature type="non-terminal residue" evidence="3">
    <location>
        <position position="195"/>
    </location>
</feature>
<dbReference type="PROSITE" id="PS00028">
    <property type="entry name" value="ZINC_FINGER_C2H2_1"/>
    <property type="match status" value="1"/>
</dbReference>
<dbReference type="InterPro" id="IPR003604">
    <property type="entry name" value="Matrin/U1-like-C_Znf_C2H2"/>
</dbReference>
<dbReference type="SUPFAM" id="SSF57667">
    <property type="entry name" value="beta-beta-alpha zinc fingers"/>
    <property type="match status" value="1"/>
</dbReference>
<feature type="region of interest" description="Disordered" evidence="1">
    <location>
        <begin position="64"/>
        <end position="100"/>
    </location>
</feature>
<dbReference type="Proteomes" id="UP000485058">
    <property type="component" value="Unassembled WGS sequence"/>
</dbReference>
<dbReference type="InterPro" id="IPR013087">
    <property type="entry name" value="Znf_C2H2_type"/>
</dbReference>
<feature type="compositionally biased region" description="Basic and acidic residues" evidence="1">
    <location>
        <begin position="64"/>
        <end position="77"/>
    </location>
</feature>
<name>A0A699ZSE3_HAELA</name>
<dbReference type="Gene3D" id="3.30.160.60">
    <property type="entry name" value="Classic Zinc Finger"/>
    <property type="match status" value="1"/>
</dbReference>
<gene>
    <name evidence="3" type="ORF">HaLaN_19017</name>
</gene>
<organism evidence="3 4">
    <name type="scientific">Haematococcus lacustris</name>
    <name type="common">Green alga</name>
    <name type="synonym">Haematococcus pluvialis</name>
    <dbReference type="NCBI Taxonomy" id="44745"/>
    <lineage>
        <taxon>Eukaryota</taxon>
        <taxon>Viridiplantae</taxon>
        <taxon>Chlorophyta</taxon>
        <taxon>core chlorophytes</taxon>
        <taxon>Chlorophyceae</taxon>
        <taxon>CS clade</taxon>
        <taxon>Chlamydomonadales</taxon>
        <taxon>Haematococcaceae</taxon>
        <taxon>Haematococcus</taxon>
    </lineage>
</organism>
<evidence type="ECO:0000313" key="3">
    <source>
        <dbReference type="EMBL" id="GFH21664.1"/>
    </source>
</evidence>
<evidence type="ECO:0000259" key="2">
    <source>
        <dbReference type="PROSITE" id="PS00028"/>
    </source>
</evidence>
<dbReference type="Pfam" id="PF12874">
    <property type="entry name" value="zf-met"/>
    <property type="match status" value="1"/>
</dbReference>
<dbReference type="GO" id="GO:0008270">
    <property type="term" value="F:zinc ion binding"/>
    <property type="evidence" value="ECO:0007669"/>
    <property type="project" value="InterPro"/>
</dbReference>
<accession>A0A699ZSE3</accession>
<dbReference type="GO" id="GO:0003676">
    <property type="term" value="F:nucleic acid binding"/>
    <property type="evidence" value="ECO:0007669"/>
    <property type="project" value="InterPro"/>
</dbReference>
<reference evidence="3 4" key="1">
    <citation type="submission" date="2020-02" db="EMBL/GenBank/DDBJ databases">
        <title>Draft genome sequence of Haematococcus lacustris strain NIES-144.</title>
        <authorList>
            <person name="Morimoto D."/>
            <person name="Nakagawa S."/>
            <person name="Yoshida T."/>
            <person name="Sawayama S."/>
        </authorList>
    </citation>
    <scope>NUCLEOTIDE SEQUENCE [LARGE SCALE GENOMIC DNA]</scope>
    <source>
        <strain evidence="3 4">NIES-144</strain>
    </source>
</reference>
<sequence length="195" mass="20666">PGASPVHGHATLVDGASRPERQGRRVTFLLCGLSTCLLPFVVPMNRDLRNTSLSVQAAQLKRSLEKRDKRRQQDRVQRANQQDDGFSAEPQHTHAQPAQGHSAVAALNVISAADASLSAPSFSCELCKATFLTHVQHQQHLQSAVHRKALDKQAAEQARERSMASAGLNDMAAMAMGAAAWGATHSAGGGPGPGP</sequence>
<feature type="non-terminal residue" evidence="3">
    <location>
        <position position="1"/>
    </location>
</feature>
<dbReference type="EMBL" id="BLLF01001876">
    <property type="protein sequence ID" value="GFH21664.1"/>
    <property type="molecule type" value="Genomic_DNA"/>
</dbReference>
<dbReference type="SMART" id="SM00451">
    <property type="entry name" value="ZnF_U1"/>
    <property type="match status" value="1"/>
</dbReference>
<comment type="caution">
    <text evidence="3">The sequence shown here is derived from an EMBL/GenBank/DDBJ whole genome shotgun (WGS) entry which is preliminary data.</text>
</comment>
<evidence type="ECO:0000313" key="4">
    <source>
        <dbReference type="Proteomes" id="UP000485058"/>
    </source>
</evidence>
<protein>
    <submittedName>
        <fullName evidence="3">C2H2-type domain-containing protein</fullName>
    </submittedName>
</protein>
<proteinExistence type="predicted"/>
<feature type="domain" description="C2H2-type" evidence="2">
    <location>
        <begin position="124"/>
        <end position="146"/>
    </location>
</feature>
<keyword evidence="4" id="KW-1185">Reference proteome</keyword>